<protein>
    <recommendedName>
        <fullName evidence="3">DUF5333 domain-containing protein</fullName>
    </recommendedName>
</protein>
<sequence>MIASLVLACTVGLAGPRVAAAQEARADATPDMAAMQRQLFRGHAVLAVRIQRLVGMGLLCRVLSDEDAQLIQTNADERADYEGSRLSQEDREWAEAYLEGLQDGAFRAADLSREISPEACEKFAAPGGDLVKILTWTDRPQEIAPGIRASPRTLP</sequence>
<reference evidence="1 2" key="1">
    <citation type="submission" date="2021-07" db="EMBL/GenBank/DDBJ databases">
        <title>Isolation and characterization of bacteria from a gold mining with a capacity of golden bioaccumulation.</title>
        <authorList>
            <person name="Yang X.J."/>
        </authorList>
    </citation>
    <scope>NUCLEOTIDE SEQUENCE [LARGE SCALE GENOMIC DNA]</scope>
    <source>
        <strain evidence="1 2">Au29</strain>
    </source>
</reference>
<name>A0ABX8TJV4_9CAUL</name>
<evidence type="ECO:0000313" key="2">
    <source>
        <dbReference type="Proteomes" id="UP000824334"/>
    </source>
</evidence>
<dbReference type="Proteomes" id="UP000824334">
    <property type="component" value="Chromosome"/>
</dbReference>
<keyword evidence="2" id="KW-1185">Reference proteome</keyword>
<gene>
    <name evidence="1" type="ORF">KWG56_03420</name>
</gene>
<evidence type="ECO:0008006" key="3">
    <source>
        <dbReference type="Google" id="ProtNLM"/>
    </source>
</evidence>
<proteinExistence type="predicted"/>
<organism evidence="1 2">
    <name type="scientific">Brevundimonas nasdae</name>
    <dbReference type="NCBI Taxonomy" id="172043"/>
    <lineage>
        <taxon>Bacteria</taxon>
        <taxon>Pseudomonadati</taxon>
        <taxon>Pseudomonadota</taxon>
        <taxon>Alphaproteobacteria</taxon>
        <taxon>Caulobacterales</taxon>
        <taxon>Caulobacteraceae</taxon>
        <taxon>Brevundimonas</taxon>
    </lineage>
</organism>
<dbReference type="RefSeq" id="WP_219353727.1">
    <property type="nucleotide sequence ID" value="NZ_CP080034.1"/>
</dbReference>
<dbReference type="EMBL" id="CP080034">
    <property type="protein sequence ID" value="QYC11073.1"/>
    <property type="molecule type" value="Genomic_DNA"/>
</dbReference>
<dbReference type="GeneID" id="94374300"/>
<accession>A0ABX8TJV4</accession>
<evidence type="ECO:0000313" key="1">
    <source>
        <dbReference type="EMBL" id="QYC11073.1"/>
    </source>
</evidence>